<feature type="region of interest" description="Disordered" evidence="1">
    <location>
        <begin position="26"/>
        <end position="55"/>
    </location>
</feature>
<evidence type="ECO:0000313" key="3">
    <source>
        <dbReference type="Proteomes" id="UP000011713"/>
    </source>
</evidence>
<reference evidence="2" key="2">
    <citation type="submission" date="2015-06" db="UniProtKB">
        <authorList>
            <consortium name="EnsemblProtists"/>
        </authorList>
    </citation>
    <scope>IDENTIFICATION</scope>
    <source>
        <strain evidence="2">Emoy2</strain>
    </source>
</reference>
<protein>
    <submittedName>
        <fullName evidence="2">Uncharacterized protein</fullName>
    </submittedName>
</protein>
<dbReference type="EMBL" id="JH598084">
    <property type="status" value="NOT_ANNOTATED_CDS"/>
    <property type="molecule type" value="Genomic_DNA"/>
</dbReference>
<keyword evidence="3" id="KW-1185">Reference proteome</keyword>
<dbReference type="AlphaFoldDB" id="M4C0U9"/>
<organism evidence="2 3">
    <name type="scientific">Hyaloperonospora arabidopsidis (strain Emoy2)</name>
    <name type="common">Downy mildew agent</name>
    <name type="synonym">Peronospora arabidopsidis</name>
    <dbReference type="NCBI Taxonomy" id="559515"/>
    <lineage>
        <taxon>Eukaryota</taxon>
        <taxon>Sar</taxon>
        <taxon>Stramenopiles</taxon>
        <taxon>Oomycota</taxon>
        <taxon>Peronosporomycetes</taxon>
        <taxon>Peronosporales</taxon>
        <taxon>Peronosporaceae</taxon>
        <taxon>Hyaloperonospora</taxon>
    </lineage>
</organism>
<proteinExistence type="predicted"/>
<name>M4C0U9_HYAAE</name>
<feature type="compositionally biased region" description="Basic and acidic residues" evidence="1">
    <location>
        <begin position="35"/>
        <end position="55"/>
    </location>
</feature>
<evidence type="ECO:0000313" key="2">
    <source>
        <dbReference type="EnsemblProtists" id="HpaP812641"/>
    </source>
</evidence>
<dbReference type="Proteomes" id="UP000011713">
    <property type="component" value="Unassembled WGS sequence"/>
</dbReference>
<dbReference type="HOGENOM" id="CLU_3036476_0_0_1"/>
<evidence type="ECO:0000256" key="1">
    <source>
        <dbReference type="SAM" id="MobiDB-lite"/>
    </source>
</evidence>
<sequence>MTPTRVFVPPPTIYWRMQVFVEVPSRRNTASGARRKTEAQRGHEDMGPKRMDFGT</sequence>
<dbReference type="InParanoid" id="M4C0U9"/>
<dbReference type="VEuPathDB" id="FungiDB:HpaG812641"/>
<reference evidence="3" key="1">
    <citation type="journal article" date="2010" name="Science">
        <title>Signatures of adaptation to obligate biotrophy in the Hyaloperonospora arabidopsidis genome.</title>
        <authorList>
            <person name="Baxter L."/>
            <person name="Tripathy S."/>
            <person name="Ishaque N."/>
            <person name="Boot N."/>
            <person name="Cabral A."/>
            <person name="Kemen E."/>
            <person name="Thines M."/>
            <person name="Ah-Fong A."/>
            <person name="Anderson R."/>
            <person name="Badejoko W."/>
            <person name="Bittner-Eddy P."/>
            <person name="Boore J.L."/>
            <person name="Chibucos M.C."/>
            <person name="Coates M."/>
            <person name="Dehal P."/>
            <person name="Delehaunty K."/>
            <person name="Dong S."/>
            <person name="Downton P."/>
            <person name="Dumas B."/>
            <person name="Fabro G."/>
            <person name="Fronick C."/>
            <person name="Fuerstenberg S.I."/>
            <person name="Fulton L."/>
            <person name="Gaulin E."/>
            <person name="Govers F."/>
            <person name="Hughes L."/>
            <person name="Humphray S."/>
            <person name="Jiang R.H."/>
            <person name="Judelson H."/>
            <person name="Kamoun S."/>
            <person name="Kyung K."/>
            <person name="Meijer H."/>
            <person name="Minx P."/>
            <person name="Morris P."/>
            <person name="Nelson J."/>
            <person name="Phuntumart V."/>
            <person name="Qutob D."/>
            <person name="Rehmany A."/>
            <person name="Rougon-Cardoso A."/>
            <person name="Ryden P."/>
            <person name="Torto-Alalibo T."/>
            <person name="Studholme D."/>
            <person name="Wang Y."/>
            <person name="Win J."/>
            <person name="Wood J."/>
            <person name="Clifton S.W."/>
            <person name="Rogers J."/>
            <person name="Van den Ackerveken G."/>
            <person name="Jones J.D."/>
            <person name="McDowell J.M."/>
            <person name="Beynon J."/>
            <person name="Tyler B.M."/>
        </authorList>
    </citation>
    <scope>NUCLEOTIDE SEQUENCE [LARGE SCALE GENOMIC DNA]</scope>
    <source>
        <strain evidence="3">Emoy2</strain>
    </source>
</reference>
<dbReference type="EnsemblProtists" id="HpaT812641">
    <property type="protein sequence ID" value="HpaP812641"/>
    <property type="gene ID" value="HpaG812641"/>
</dbReference>
<accession>M4C0U9</accession>